<evidence type="ECO:0000256" key="4">
    <source>
        <dbReference type="ARBA" id="ARBA00023136"/>
    </source>
</evidence>
<feature type="transmembrane region" description="Helical" evidence="5">
    <location>
        <begin position="352"/>
        <end position="371"/>
    </location>
</feature>
<keyword evidence="4 5" id="KW-0472">Membrane</keyword>
<feature type="transmembrane region" description="Helical" evidence="5">
    <location>
        <begin position="210"/>
        <end position="226"/>
    </location>
</feature>
<dbReference type="Pfam" id="PF04932">
    <property type="entry name" value="Wzy_C"/>
    <property type="match status" value="1"/>
</dbReference>
<comment type="caution">
    <text evidence="7">The sequence shown here is derived from an EMBL/GenBank/DDBJ whole genome shotgun (WGS) entry which is preliminary data.</text>
</comment>
<comment type="subcellular location">
    <subcellularLocation>
        <location evidence="1">Membrane</location>
        <topology evidence="1">Multi-pass membrane protein</topology>
    </subcellularLocation>
</comment>
<name>A0ABV2LAI8_9HYPH</name>
<feature type="domain" description="O-antigen ligase-related" evidence="6">
    <location>
        <begin position="214"/>
        <end position="359"/>
    </location>
</feature>
<feature type="transmembrane region" description="Helical" evidence="5">
    <location>
        <begin position="232"/>
        <end position="250"/>
    </location>
</feature>
<keyword evidence="8" id="KW-1185">Reference proteome</keyword>
<dbReference type="PANTHER" id="PTHR37422">
    <property type="entry name" value="TEICHURONIC ACID BIOSYNTHESIS PROTEIN TUAE"/>
    <property type="match status" value="1"/>
</dbReference>
<reference evidence="7 8" key="1">
    <citation type="submission" date="2024-06" db="EMBL/GenBank/DDBJ databases">
        <title>Genomic Encyclopedia of Type Strains, Phase IV (KMG-IV): sequencing the most valuable type-strain genomes for metagenomic binning, comparative biology and taxonomic classification.</title>
        <authorList>
            <person name="Goeker M."/>
        </authorList>
    </citation>
    <scope>NUCLEOTIDE SEQUENCE [LARGE SCALE GENOMIC DNA]</scope>
    <source>
        <strain evidence="7 8">DSM 21331</strain>
    </source>
</reference>
<sequence>MTTGIATGSGAALRRDLPDAARIGIMGAILLFVLIGADPFLDGTAAENAASRAGGNVVNQVLFLGMGAVSLAVLAWRGRAALRPLATLPILAMLGWICVSTAFSIEPAVSARRLISLFILFGGVVSVLVLARDARQFAQALGGSVLVVLVLCYLGLVLVPERAMHTALDLIEPEHAGSWRGVYAHKNGAGAAMGMFIIIGLFWAGMGQRLLGWAVVVLAGVFLAFTNSKTSLAMTPAVLGLTWACTLFPSRHWHRLVLLGPLALLLVATVGSVLSPTIASVIASLATDPTYTGRTEIWAFAVDNIVKKPITGFGYGAFWESVYYGGGADATTWVNRATDAHDGYLNTALESGLPGLAFTVWWLVLAPLADLETRLRARGNGTRGIDPLAMLFLRMWLFTLMVAVFESVFYQATNALFFLLAVGVLGLRFSAGARVIGIAPR</sequence>
<keyword evidence="7" id="KW-0436">Ligase</keyword>
<evidence type="ECO:0000256" key="1">
    <source>
        <dbReference type="ARBA" id="ARBA00004141"/>
    </source>
</evidence>
<dbReference type="Proteomes" id="UP001549145">
    <property type="component" value="Unassembled WGS sequence"/>
</dbReference>
<keyword evidence="3 5" id="KW-1133">Transmembrane helix</keyword>
<feature type="transmembrane region" description="Helical" evidence="5">
    <location>
        <begin position="57"/>
        <end position="76"/>
    </location>
</feature>
<accession>A0ABV2LAI8</accession>
<dbReference type="GO" id="GO:0016874">
    <property type="term" value="F:ligase activity"/>
    <property type="evidence" value="ECO:0007669"/>
    <property type="project" value="UniProtKB-KW"/>
</dbReference>
<dbReference type="RefSeq" id="WP_238279109.1">
    <property type="nucleotide sequence ID" value="NZ_BPQL01000050.1"/>
</dbReference>
<evidence type="ECO:0000256" key="3">
    <source>
        <dbReference type="ARBA" id="ARBA00022989"/>
    </source>
</evidence>
<proteinExistence type="predicted"/>
<feature type="transmembrane region" description="Helical" evidence="5">
    <location>
        <begin position="391"/>
        <end position="410"/>
    </location>
</feature>
<feature type="transmembrane region" description="Helical" evidence="5">
    <location>
        <begin position="183"/>
        <end position="203"/>
    </location>
</feature>
<feature type="transmembrane region" description="Helical" evidence="5">
    <location>
        <begin position="111"/>
        <end position="130"/>
    </location>
</feature>
<feature type="transmembrane region" description="Helical" evidence="5">
    <location>
        <begin position="416"/>
        <end position="436"/>
    </location>
</feature>
<evidence type="ECO:0000256" key="2">
    <source>
        <dbReference type="ARBA" id="ARBA00022692"/>
    </source>
</evidence>
<organism evidence="7 8">
    <name type="scientific">Methylobacterium goesingense</name>
    <dbReference type="NCBI Taxonomy" id="243690"/>
    <lineage>
        <taxon>Bacteria</taxon>
        <taxon>Pseudomonadati</taxon>
        <taxon>Pseudomonadota</taxon>
        <taxon>Alphaproteobacteria</taxon>
        <taxon>Hyphomicrobiales</taxon>
        <taxon>Methylobacteriaceae</taxon>
        <taxon>Methylobacterium</taxon>
    </lineage>
</organism>
<dbReference type="PANTHER" id="PTHR37422:SF21">
    <property type="entry name" value="EXOQ-LIKE PROTEIN"/>
    <property type="match status" value="1"/>
</dbReference>
<feature type="transmembrane region" description="Helical" evidence="5">
    <location>
        <begin position="88"/>
        <end position="105"/>
    </location>
</feature>
<dbReference type="InterPro" id="IPR051533">
    <property type="entry name" value="WaaL-like"/>
</dbReference>
<feature type="transmembrane region" description="Helical" evidence="5">
    <location>
        <begin position="137"/>
        <end position="159"/>
    </location>
</feature>
<evidence type="ECO:0000313" key="7">
    <source>
        <dbReference type="EMBL" id="MET3694357.1"/>
    </source>
</evidence>
<dbReference type="InterPro" id="IPR007016">
    <property type="entry name" value="O-antigen_ligase-rel_domated"/>
</dbReference>
<evidence type="ECO:0000313" key="8">
    <source>
        <dbReference type="Proteomes" id="UP001549145"/>
    </source>
</evidence>
<evidence type="ECO:0000256" key="5">
    <source>
        <dbReference type="SAM" id="Phobius"/>
    </source>
</evidence>
<feature type="transmembrane region" description="Helical" evidence="5">
    <location>
        <begin position="20"/>
        <end position="37"/>
    </location>
</feature>
<evidence type="ECO:0000259" key="6">
    <source>
        <dbReference type="Pfam" id="PF04932"/>
    </source>
</evidence>
<dbReference type="EMBL" id="JBEPMM010000014">
    <property type="protein sequence ID" value="MET3694357.1"/>
    <property type="molecule type" value="Genomic_DNA"/>
</dbReference>
<feature type="transmembrane region" description="Helical" evidence="5">
    <location>
        <begin position="262"/>
        <end position="286"/>
    </location>
</feature>
<keyword evidence="2 5" id="KW-0812">Transmembrane</keyword>
<protein>
    <submittedName>
        <fullName evidence="7">O-antigen ligase</fullName>
    </submittedName>
</protein>
<gene>
    <name evidence="7" type="ORF">ABID43_003919</name>
</gene>